<protein>
    <submittedName>
        <fullName evidence="1">Uncharacterized protein</fullName>
    </submittedName>
</protein>
<dbReference type="PROSITE" id="PS51257">
    <property type="entry name" value="PROKAR_LIPOPROTEIN"/>
    <property type="match status" value="1"/>
</dbReference>
<proteinExistence type="predicted"/>
<gene>
    <name evidence="1" type="ORF">R3P38DRAFT_2804657</name>
</gene>
<sequence>MTGTRVATSIPLSATTACVEDLALDHSDGTVSSDFHFHLHFNETLHLLPTRDFVKSLNILRLSNLGNPVVRCKAKHNSTEAGKASEEDADGLEKEVFMAEGARVMITRNVWTSKGLVNGARVLFERYGIILAQIRRLFFQR</sequence>
<comment type="caution">
    <text evidence="1">The sequence shown here is derived from an EMBL/GenBank/DDBJ whole genome shotgun (WGS) entry which is preliminary data.</text>
</comment>
<organism evidence="1 2">
    <name type="scientific">Favolaschia claudopus</name>
    <dbReference type="NCBI Taxonomy" id="2862362"/>
    <lineage>
        <taxon>Eukaryota</taxon>
        <taxon>Fungi</taxon>
        <taxon>Dikarya</taxon>
        <taxon>Basidiomycota</taxon>
        <taxon>Agaricomycotina</taxon>
        <taxon>Agaricomycetes</taxon>
        <taxon>Agaricomycetidae</taxon>
        <taxon>Agaricales</taxon>
        <taxon>Marasmiineae</taxon>
        <taxon>Mycenaceae</taxon>
        <taxon>Favolaschia</taxon>
    </lineage>
</organism>
<evidence type="ECO:0000313" key="1">
    <source>
        <dbReference type="EMBL" id="KAK6988404.1"/>
    </source>
</evidence>
<accession>A0AAV9ZPI0</accession>
<name>A0AAV9ZPI0_9AGAR</name>
<reference evidence="1 2" key="1">
    <citation type="journal article" date="2024" name="J Genomics">
        <title>Draft genome sequencing and assembly of Favolaschia claudopus CIRM-BRFM 2984 isolated from oak limbs.</title>
        <authorList>
            <person name="Navarro D."/>
            <person name="Drula E."/>
            <person name="Chaduli D."/>
            <person name="Cazenave R."/>
            <person name="Ahrendt S."/>
            <person name="Wang J."/>
            <person name="Lipzen A."/>
            <person name="Daum C."/>
            <person name="Barry K."/>
            <person name="Grigoriev I.V."/>
            <person name="Favel A."/>
            <person name="Rosso M.N."/>
            <person name="Martin F."/>
        </authorList>
    </citation>
    <scope>NUCLEOTIDE SEQUENCE [LARGE SCALE GENOMIC DNA]</scope>
    <source>
        <strain evidence="1 2">CIRM-BRFM 2984</strain>
    </source>
</reference>
<keyword evidence="2" id="KW-1185">Reference proteome</keyword>
<evidence type="ECO:0000313" key="2">
    <source>
        <dbReference type="Proteomes" id="UP001362999"/>
    </source>
</evidence>
<dbReference type="Proteomes" id="UP001362999">
    <property type="component" value="Unassembled WGS sequence"/>
</dbReference>
<dbReference type="EMBL" id="JAWWNJ010000123">
    <property type="protein sequence ID" value="KAK6988404.1"/>
    <property type="molecule type" value="Genomic_DNA"/>
</dbReference>
<dbReference type="AlphaFoldDB" id="A0AAV9ZPI0"/>